<dbReference type="PANTHER" id="PTHR48050">
    <property type="entry name" value="STEROL 3-BETA-GLUCOSYLTRANSFERASE"/>
    <property type="match status" value="1"/>
</dbReference>
<sequence length="406" mass="43160">MRILLVTAAGAHVPWIVPLSWASQLAGHEVRVAVRPMGVDAVRGTGLVTVPLGDEATIQRAQSRHQGLAYRGTPRNLPGNWFADPGLLDKDLRVNMALRLLAAAEGAAADAVALAESWRPDLVVYDTVASVGLVVAAAAGVPAVGHTFGYSFGFDYQGEEELWTAYRRLFEPYGLDPVFPRFLVDPCPPALRDPHRIPWAPMRLIAYNGPVVAEDWLTRRGGGPRVCITSGMTSTLLDGVVARIVDGAEKLGAEVVLAVDHRDRAGVAERPPAVRIVESYPLSVLAPTCDVVVHHSGVGTGMITAISGVPQVVLPQSTSQDFWADKVERAGAGVAVRDVEHADPDALPGVIRDAVETVLDDPSYRERAEEISRGNAAMPTPATIVGLLEDCAAGADVRSSPLLRTA</sequence>
<organism evidence="6">
    <name type="scientific">Dactylosporangium sp. SC14051</name>
    <dbReference type="NCBI Taxonomy" id="1239282"/>
    <lineage>
        <taxon>Bacteria</taxon>
        <taxon>Bacillati</taxon>
        <taxon>Actinomycetota</taxon>
        <taxon>Actinomycetes</taxon>
        <taxon>Micromonosporales</taxon>
        <taxon>Micromonosporaceae</taxon>
        <taxon>Dactylosporangium</taxon>
    </lineage>
</organism>
<evidence type="ECO:0000256" key="2">
    <source>
        <dbReference type="ARBA" id="ARBA00022676"/>
    </source>
</evidence>
<dbReference type="InterPro" id="IPR002213">
    <property type="entry name" value="UDP_glucos_trans"/>
</dbReference>
<comment type="similarity">
    <text evidence="1">Belongs to the glycosyltransferase 28 family.</text>
</comment>
<dbReference type="GO" id="GO:0008194">
    <property type="term" value="F:UDP-glycosyltransferase activity"/>
    <property type="evidence" value="ECO:0007669"/>
    <property type="project" value="InterPro"/>
</dbReference>
<dbReference type="SUPFAM" id="SSF53756">
    <property type="entry name" value="UDP-Glycosyltransferase/glycogen phosphorylase"/>
    <property type="match status" value="1"/>
</dbReference>
<feature type="domain" description="Erythromycin biosynthesis protein CIII-like C-terminal" evidence="4">
    <location>
        <begin position="243"/>
        <end position="389"/>
    </location>
</feature>
<evidence type="ECO:0000259" key="5">
    <source>
        <dbReference type="Pfam" id="PF21036"/>
    </source>
</evidence>
<dbReference type="CDD" id="cd03784">
    <property type="entry name" value="GT1_Gtf-like"/>
    <property type="match status" value="1"/>
</dbReference>
<dbReference type="GO" id="GO:0016758">
    <property type="term" value="F:hexosyltransferase activity"/>
    <property type="evidence" value="ECO:0007669"/>
    <property type="project" value="UniProtKB-ARBA"/>
</dbReference>
<proteinExistence type="inferred from homology"/>
<gene>
    <name evidence="6" type="primary">dacS8</name>
</gene>
<reference evidence="6" key="1">
    <citation type="journal article" date="2012" name="Angew. Chem. Int. Ed. Engl.">
        <title>Heterologous Expression and Manipulation of Three Tetracycline Biosynthetic Pathways.</title>
        <authorList>
            <person name="Wang P."/>
            <person name="Kim W."/>
            <person name="Pickens L.B."/>
            <person name="Gao X."/>
            <person name="Tang Y."/>
        </authorList>
    </citation>
    <scope>NUCLEOTIDE SEQUENCE</scope>
    <source>
        <strain evidence="6">SC14051</strain>
    </source>
</reference>
<dbReference type="InterPro" id="IPR048284">
    <property type="entry name" value="EryCIII-like_N"/>
</dbReference>
<name>K4IJZ6_9ACTN</name>
<dbReference type="Pfam" id="PF06722">
    <property type="entry name" value="EryCIII-like_C"/>
    <property type="match status" value="1"/>
</dbReference>
<dbReference type="AlphaFoldDB" id="K4IJZ6"/>
<dbReference type="Gene3D" id="3.40.50.2000">
    <property type="entry name" value="Glycogen Phosphorylase B"/>
    <property type="match status" value="2"/>
</dbReference>
<dbReference type="Pfam" id="PF21036">
    <property type="entry name" value="EryCIII-like_N"/>
    <property type="match status" value="1"/>
</dbReference>
<feature type="domain" description="Erythromycin biosynthesis protein CIII-like N-terminal" evidence="5">
    <location>
        <begin position="21"/>
        <end position="231"/>
    </location>
</feature>
<dbReference type="GO" id="GO:0017000">
    <property type="term" value="P:antibiotic biosynthetic process"/>
    <property type="evidence" value="ECO:0007669"/>
    <property type="project" value="UniProtKB-ARBA"/>
</dbReference>
<dbReference type="InterPro" id="IPR010610">
    <property type="entry name" value="EryCIII-like_C"/>
</dbReference>
<keyword evidence="2" id="KW-0328">Glycosyltransferase</keyword>
<protein>
    <submittedName>
        <fullName evidence="6">DacS8</fullName>
    </submittedName>
</protein>
<dbReference type="EMBL" id="JX262387">
    <property type="protein sequence ID" value="AFU65885.1"/>
    <property type="molecule type" value="Genomic_DNA"/>
</dbReference>
<accession>K4IJZ6</accession>
<evidence type="ECO:0000259" key="4">
    <source>
        <dbReference type="Pfam" id="PF06722"/>
    </source>
</evidence>
<keyword evidence="3" id="KW-0808">Transferase</keyword>
<evidence type="ECO:0000256" key="1">
    <source>
        <dbReference type="ARBA" id="ARBA00006962"/>
    </source>
</evidence>
<dbReference type="PANTHER" id="PTHR48050:SF13">
    <property type="entry name" value="STEROL 3-BETA-GLUCOSYLTRANSFERASE UGT80A2"/>
    <property type="match status" value="1"/>
</dbReference>
<dbReference type="InterPro" id="IPR050426">
    <property type="entry name" value="Glycosyltransferase_28"/>
</dbReference>
<evidence type="ECO:0000256" key="3">
    <source>
        <dbReference type="ARBA" id="ARBA00022679"/>
    </source>
</evidence>
<evidence type="ECO:0000313" key="6">
    <source>
        <dbReference type="EMBL" id="AFU65885.1"/>
    </source>
</evidence>